<keyword evidence="4" id="KW-1185">Reference proteome</keyword>
<dbReference type="InterPro" id="IPR010980">
    <property type="entry name" value="Cyt_c/b562"/>
</dbReference>
<dbReference type="GO" id="GO:0022900">
    <property type="term" value="P:electron transport chain"/>
    <property type="evidence" value="ECO:0007669"/>
    <property type="project" value="InterPro"/>
</dbReference>
<reference evidence="3 4" key="1">
    <citation type="submission" date="2018-03" db="EMBL/GenBank/DDBJ databases">
        <title>Neisseria weixii sp. nov., isolated from the intestinal contents of Tibetan Plateau pika (Ochotona curzoniae) in Yushu, Qinghai Province, China.</title>
        <authorList>
            <person name="Gui Z."/>
        </authorList>
    </citation>
    <scope>NUCLEOTIDE SEQUENCE [LARGE SCALE GENOMIC DNA]</scope>
    <source>
        <strain evidence="3 4">ATCC 51483</strain>
    </source>
</reference>
<dbReference type="GO" id="GO:0020037">
    <property type="term" value="F:heme binding"/>
    <property type="evidence" value="ECO:0007669"/>
    <property type="project" value="InterPro"/>
</dbReference>
<dbReference type="SUPFAM" id="SSF47175">
    <property type="entry name" value="Cytochromes"/>
    <property type="match status" value="1"/>
</dbReference>
<name>A0A2P7U220_9NEIS</name>
<dbReference type="Gene3D" id="1.20.120.10">
    <property type="entry name" value="Cytochrome c/b562"/>
    <property type="match status" value="1"/>
</dbReference>
<sequence>MNKTLLTMGTLAALLLSACGGQNETKPAESAPVPAATSEAPVGSAKAAVEERERLMDIFKDAASIMGKMIKGETPFDAAAFQAAADSMAENADKPWEHYTEESAKEESDAKPEVWSKPEEFKQAAEKFVAATVALKTAAAEGNLEAVKKPFGDVGQSCKACHDSFRVKN</sequence>
<proteinExistence type="predicted"/>
<evidence type="ECO:0000313" key="4">
    <source>
        <dbReference type="Proteomes" id="UP000241868"/>
    </source>
</evidence>
<dbReference type="GO" id="GO:0009055">
    <property type="term" value="F:electron transfer activity"/>
    <property type="evidence" value="ECO:0007669"/>
    <property type="project" value="InterPro"/>
</dbReference>
<keyword evidence="2" id="KW-0732">Signal</keyword>
<accession>A0A2P7U220</accession>
<dbReference type="GO" id="GO:0005506">
    <property type="term" value="F:iron ion binding"/>
    <property type="evidence" value="ECO:0007669"/>
    <property type="project" value="InterPro"/>
</dbReference>
<evidence type="ECO:0000256" key="1">
    <source>
        <dbReference type="SAM" id="MobiDB-lite"/>
    </source>
</evidence>
<evidence type="ECO:0000256" key="2">
    <source>
        <dbReference type="SAM" id="SignalP"/>
    </source>
</evidence>
<dbReference type="RefSeq" id="WP_106740415.1">
    <property type="nucleotide sequence ID" value="NZ_PXYY01000009.1"/>
</dbReference>
<dbReference type="Proteomes" id="UP000241868">
    <property type="component" value="Unassembled WGS sequence"/>
</dbReference>
<dbReference type="Pfam" id="PF01322">
    <property type="entry name" value="Cytochrom_C_2"/>
    <property type="match status" value="1"/>
</dbReference>
<dbReference type="InterPro" id="IPR002321">
    <property type="entry name" value="Cyt_c_II"/>
</dbReference>
<organism evidence="3 4">
    <name type="scientific">Neisseria iguanae</name>
    <dbReference type="NCBI Taxonomy" id="90242"/>
    <lineage>
        <taxon>Bacteria</taxon>
        <taxon>Pseudomonadati</taxon>
        <taxon>Pseudomonadota</taxon>
        <taxon>Betaproteobacteria</taxon>
        <taxon>Neisseriales</taxon>
        <taxon>Neisseriaceae</taxon>
        <taxon>Neisseria</taxon>
    </lineage>
</organism>
<protein>
    <submittedName>
        <fullName evidence="3">Cytochrome C</fullName>
    </submittedName>
</protein>
<comment type="caution">
    <text evidence="3">The sequence shown here is derived from an EMBL/GenBank/DDBJ whole genome shotgun (WGS) entry which is preliminary data.</text>
</comment>
<dbReference type="PRINTS" id="PR00608">
    <property type="entry name" value="CYTCHROMECII"/>
</dbReference>
<dbReference type="AlphaFoldDB" id="A0A2P7U220"/>
<dbReference type="OrthoDB" id="5520910at2"/>
<dbReference type="InterPro" id="IPR015984">
    <property type="entry name" value="Cyt_c_prime_subgr"/>
</dbReference>
<dbReference type="EMBL" id="PXYY01000009">
    <property type="protein sequence ID" value="PSJ81020.1"/>
    <property type="molecule type" value="Genomic_DNA"/>
</dbReference>
<feature type="region of interest" description="Disordered" evidence="1">
    <location>
        <begin position="91"/>
        <end position="114"/>
    </location>
</feature>
<gene>
    <name evidence="3" type="ORF">C7N83_02525</name>
</gene>
<dbReference type="PROSITE" id="PS51257">
    <property type="entry name" value="PROKAR_LIPOPROTEIN"/>
    <property type="match status" value="1"/>
</dbReference>
<dbReference type="PROSITE" id="PS51009">
    <property type="entry name" value="CYTCII"/>
    <property type="match status" value="1"/>
</dbReference>
<evidence type="ECO:0000313" key="3">
    <source>
        <dbReference type="EMBL" id="PSJ81020.1"/>
    </source>
</evidence>
<feature type="chain" id="PRO_5015115192" evidence="2">
    <location>
        <begin position="19"/>
        <end position="169"/>
    </location>
</feature>
<feature type="signal peptide" evidence="2">
    <location>
        <begin position="1"/>
        <end position="18"/>
    </location>
</feature>